<comment type="caution">
    <text evidence="4">The sequence shown here is derived from an EMBL/GenBank/DDBJ whole genome shotgun (WGS) entry which is preliminary data.</text>
</comment>
<dbReference type="Gene3D" id="3.40.50.150">
    <property type="entry name" value="Vaccinia Virus protein VP39"/>
    <property type="match status" value="1"/>
</dbReference>
<evidence type="ECO:0000256" key="3">
    <source>
        <dbReference type="ARBA" id="ARBA00022691"/>
    </source>
</evidence>
<dbReference type="AlphaFoldDB" id="A0A1F7GGX3"/>
<dbReference type="GO" id="GO:0032259">
    <property type="term" value="P:methylation"/>
    <property type="evidence" value="ECO:0007669"/>
    <property type="project" value="UniProtKB-KW"/>
</dbReference>
<dbReference type="InterPro" id="IPR026170">
    <property type="entry name" value="FAM173A/B"/>
</dbReference>
<evidence type="ECO:0000256" key="2">
    <source>
        <dbReference type="ARBA" id="ARBA00022679"/>
    </source>
</evidence>
<evidence type="ECO:0000313" key="5">
    <source>
        <dbReference type="Proteomes" id="UP000176850"/>
    </source>
</evidence>
<keyword evidence="2" id="KW-0808">Transferase</keyword>
<sequence length="193" mass="22147">MYPIILLLIIFAITVPFFLSRTLSPIPYFPTNKADVPIIATILHELVLKNRTNRPVFIVDLGAGTGEVLFEASQQGFEPPELKGSSGRSKKPTKFILIENNPWLALILQIKRLFHPNKDAIEILRANMFKDKLPYASIVYIYVGPYVMDRVKKLLEKMESGTYVVSYFYEIPGWEKKLIKKVSGKHEVFVYQL</sequence>
<evidence type="ECO:0000313" key="4">
    <source>
        <dbReference type="EMBL" id="OGK18115.1"/>
    </source>
</evidence>
<organism evidence="4 5">
    <name type="scientific">Candidatus Roizmanbacteria bacterium RIFCSPHIGHO2_01_FULL_39_24</name>
    <dbReference type="NCBI Taxonomy" id="1802032"/>
    <lineage>
        <taxon>Bacteria</taxon>
        <taxon>Candidatus Roizmaniibacteriota</taxon>
    </lineage>
</organism>
<name>A0A1F7GGX3_9BACT</name>
<protein>
    <recommendedName>
        <fullName evidence="6">DOT1 domain-containing protein</fullName>
    </recommendedName>
</protein>
<reference evidence="4 5" key="1">
    <citation type="journal article" date="2016" name="Nat. Commun.">
        <title>Thousands of microbial genomes shed light on interconnected biogeochemical processes in an aquifer system.</title>
        <authorList>
            <person name="Anantharaman K."/>
            <person name="Brown C.T."/>
            <person name="Hug L.A."/>
            <person name="Sharon I."/>
            <person name="Castelle C.J."/>
            <person name="Probst A.J."/>
            <person name="Thomas B.C."/>
            <person name="Singh A."/>
            <person name="Wilkins M.J."/>
            <person name="Karaoz U."/>
            <person name="Brodie E.L."/>
            <person name="Williams K.H."/>
            <person name="Hubbard S.S."/>
            <person name="Banfield J.F."/>
        </authorList>
    </citation>
    <scope>NUCLEOTIDE SEQUENCE [LARGE SCALE GENOMIC DNA]</scope>
</reference>
<keyword evidence="3" id="KW-0949">S-adenosyl-L-methionine</keyword>
<evidence type="ECO:0008006" key="6">
    <source>
        <dbReference type="Google" id="ProtNLM"/>
    </source>
</evidence>
<dbReference type="Proteomes" id="UP000176850">
    <property type="component" value="Unassembled WGS sequence"/>
</dbReference>
<dbReference type="GO" id="GO:0016279">
    <property type="term" value="F:protein-lysine N-methyltransferase activity"/>
    <property type="evidence" value="ECO:0007669"/>
    <property type="project" value="InterPro"/>
</dbReference>
<dbReference type="SUPFAM" id="SSF53335">
    <property type="entry name" value="S-adenosyl-L-methionine-dependent methyltransferases"/>
    <property type="match status" value="1"/>
</dbReference>
<dbReference type="InterPro" id="IPR029063">
    <property type="entry name" value="SAM-dependent_MTases_sf"/>
</dbReference>
<gene>
    <name evidence="4" type="ORF">A2799_04730</name>
</gene>
<accession>A0A1F7GGX3</accession>
<proteinExistence type="predicted"/>
<evidence type="ECO:0000256" key="1">
    <source>
        <dbReference type="ARBA" id="ARBA00022603"/>
    </source>
</evidence>
<dbReference type="PANTHER" id="PTHR13610:SF9">
    <property type="entry name" value="FI06469P"/>
    <property type="match status" value="1"/>
</dbReference>
<dbReference type="EMBL" id="MFZH01000037">
    <property type="protein sequence ID" value="OGK18115.1"/>
    <property type="molecule type" value="Genomic_DNA"/>
</dbReference>
<keyword evidence="1" id="KW-0489">Methyltransferase</keyword>
<dbReference type="PANTHER" id="PTHR13610">
    <property type="entry name" value="METHYLTRANSFERASE DOMAIN-CONTAINING PROTEIN"/>
    <property type="match status" value="1"/>
</dbReference>